<dbReference type="AlphaFoldDB" id="A0A7X0VHG0"/>
<reference evidence="1 2" key="1">
    <citation type="submission" date="2020-08" db="EMBL/GenBank/DDBJ databases">
        <title>Cohnella phylogeny.</title>
        <authorList>
            <person name="Dunlap C."/>
        </authorList>
    </citation>
    <scope>NUCLEOTIDE SEQUENCE [LARGE SCALE GENOMIC DNA]</scope>
    <source>
        <strain evidence="1 2">DSM 28246</strain>
    </source>
</reference>
<accession>A0A7X0VHG0</accession>
<gene>
    <name evidence="1" type="ORF">H7C19_24540</name>
</gene>
<comment type="caution">
    <text evidence="1">The sequence shown here is derived from an EMBL/GenBank/DDBJ whole genome shotgun (WGS) entry which is preliminary data.</text>
</comment>
<dbReference type="Gene3D" id="2.60.40.420">
    <property type="entry name" value="Cupredoxins - blue copper proteins"/>
    <property type="match status" value="1"/>
</dbReference>
<evidence type="ECO:0000313" key="1">
    <source>
        <dbReference type="EMBL" id="MBB6673856.1"/>
    </source>
</evidence>
<dbReference type="EMBL" id="JACJVP010000042">
    <property type="protein sequence ID" value="MBB6673856.1"/>
    <property type="molecule type" value="Genomic_DNA"/>
</dbReference>
<dbReference type="InterPro" id="IPR008972">
    <property type="entry name" value="Cupredoxin"/>
</dbReference>
<protein>
    <submittedName>
        <fullName evidence="1">Cytochrome C oxidase subunit II</fullName>
    </submittedName>
</protein>
<organism evidence="1 2">
    <name type="scientific">Cohnella nanjingensis</name>
    <dbReference type="NCBI Taxonomy" id="1387779"/>
    <lineage>
        <taxon>Bacteria</taxon>
        <taxon>Bacillati</taxon>
        <taxon>Bacillota</taxon>
        <taxon>Bacilli</taxon>
        <taxon>Bacillales</taxon>
        <taxon>Paenibacillaceae</taxon>
        <taxon>Cohnella</taxon>
    </lineage>
</organism>
<evidence type="ECO:0000313" key="2">
    <source>
        <dbReference type="Proteomes" id="UP000547209"/>
    </source>
</evidence>
<name>A0A7X0VHG0_9BACL</name>
<sequence>MLKWIMPVLLVVACLFGVYLLATDLPAKPKDEASGLAEGQELLKIVATTTDYKFDQAEYHVKAGTNYKIKFSNKSGKHGAHIEGANIDLNENNPTVEYTFPESDKGKTFELKCSIMCGQGHATMASKIIVD</sequence>
<dbReference type="Proteomes" id="UP000547209">
    <property type="component" value="Unassembled WGS sequence"/>
</dbReference>
<keyword evidence="2" id="KW-1185">Reference proteome</keyword>
<proteinExistence type="predicted"/>
<dbReference type="SUPFAM" id="SSF49503">
    <property type="entry name" value="Cupredoxins"/>
    <property type="match status" value="1"/>
</dbReference>
<dbReference type="RefSeq" id="WP_185671719.1">
    <property type="nucleotide sequence ID" value="NZ_JACJVP010000042.1"/>
</dbReference>